<dbReference type="Pfam" id="PF07690">
    <property type="entry name" value="MFS_1"/>
    <property type="match status" value="1"/>
</dbReference>
<feature type="transmembrane region" description="Helical" evidence="10">
    <location>
        <begin position="445"/>
        <end position="466"/>
    </location>
</feature>
<dbReference type="Gene3D" id="1.20.1250.20">
    <property type="entry name" value="MFS general substrate transporter like domains"/>
    <property type="match status" value="1"/>
</dbReference>
<reference evidence="12" key="1">
    <citation type="journal article" date="2020" name="Stud. Mycol.">
        <title>101 Dothideomycetes genomes: a test case for predicting lifestyles and emergence of pathogens.</title>
        <authorList>
            <person name="Haridas S."/>
            <person name="Albert R."/>
            <person name="Binder M."/>
            <person name="Bloem J."/>
            <person name="Labutti K."/>
            <person name="Salamov A."/>
            <person name="Andreopoulos B."/>
            <person name="Baker S."/>
            <person name="Barry K."/>
            <person name="Bills G."/>
            <person name="Bluhm B."/>
            <person name="Cannon C."/>
            <person name="Castanera R."/>
            <person name="Culley D."/>
            <person name="Daum C."/>
            <person name="Ezra D."/>
            <person name="Gonzalez J."/>
            <person name="Henrissat B."/>
            <person name="Kuo A."/>
            <person name="Liang C."/>
            <person name="Lipzen A."/>
            <person name="Lutzoni F."/>
            <person name="Magnuson J."/>
            <person name="Mondo S."/>
            <person name="Nolan M."/>
            <person name="Ohm R."/>
            <person name="Pangilinan J."/>
            <person name="Park H.-J."/>
            <person name="Ramirez L."/>
            <person name="Alfaro M."/>
            <person name="Sun H."/>
            <person name="Tritt A."/>
            <person name="Yoshinaga Y."/>
            <person name="Zwiers L.-H."/>
            <person name="Turgeon B."/>
            <person name="Goodwin S."/>
            <person name="Spatafora J."/>
            <person name="Crous P."/>
            <person name="Grigoriev I."/>
        </authorList>
    </citation>
    <scope>NUCLEOTIDE SEQUENCE</scope>
    <source>
        <strain evidence="12">CBS 113389</strain>
    </source>
</reference>
<sequence>MADSKSDSKSDVSLRASLDSLVDERISRSPISAALDAKSDQSLSSGLEHPNPPSKSRHPDVEKLESPPSPDAVFASSQDEHDPSIVDWDGDEDPENPMNWPIGRKIWMSTVAAGTTFIVSIASSVWSEDVDVTAKEFGVSREVTILGVSLYVLGFACGPLVFGPISELYGRSRPLIFGFFCFAIFQIPIAVATNLETIFICRFLSAAFAAAAIAVSPGILVDMWEPYARGIASLVWSLTVFAGPTVGPLVGAFTVENPNLGWRWTAWLILIIAMAMWVICVPTVSESFAPILLQRRAARLRQETRNWALHSKRDEDPITYGYLVRKYGLKPFKMLVQEPILACMTTFMSLVYALIYLMFVAFPYAFQVVRGWDLGIAALPFIGLFIGYLLGSVICITESTVRFRRLLRLNNGSFAPEERLPTMILGSFVLIAGLFWFAWTSSRNITWIPQVISSIPIGAGIFLVFVPGQVYLMDVYTIHAASALAGNAFVRAALACAFPLIGDPMYETLGVAWGMSLLGFICLALAPCPIAFYLYGHKVRAWSKYVA</sequence>
<feature type="transmembrane region" description="Helical" evidence="10">
    <location>
        <begin position="174"/>
        <end position="191"/>
    </location>
</feature>
<proteinExistence type="inferred from homology"/>
<dbReference type="OrthoDB" id="446368at2759"/>
<feature type="transmembrane region" description="Helical" evidence="10">
    <location>
        <begin position="267"/>
        <end position="293"/>
    </location>
</feature>
<keyword evidence="13" id="KW-1185">Reference proteome</keyword>
<feature type="transmembrane region" description="Helical" evidence="10">
    <location>
        <begin position="513"/>
        <end position="535"/>
    </location>
</feature>
<dbReference type="InterPro" id="IPR020846">
    <property type="entry name" value="MFS_dom"/>
</dbReference>
<evidence type="ECO:0000259" key="11">
    <source>
        <dbReference type="PROSITE" id="PS50850"/>
    </source>
</evidence>
<feature type="transmembrane region" description="Helical" evidence="10">
    <location>
        <begin position="106"/>
        <end position="123"/>
    </location>
</feature>
<dbReference type="AlphaFoldDB" id="A0A6A6PKV4"/>
<dbReference type="RefSeq" id="XP_033586693.1">
    <property type="nucleotide sequence ID" value="XM_033732114.1"/>
</dbReference>
<dbReference type="PROSITE" id="PS50850">
    <property type="entry name" value="MFS"/>
    <property type="match status" value="1"/>
</dbReference>
<dbReference type="GO" id="GO:0022857">
    <property type="term" value="F:transmembrane transporter activity"/>
    <property type="evidence" value="ECO:0007669"/>
    <property type="project" value="InterPro"/>
</dbReference>
<evidence type="ECO:0000313" key="13">
    <source>
        <dbReference type="Proteomes" id="UP000799767"/>
    </source>
</evidence>
<dbReference type="SUPFAM" id="SSF103473">
    <property type="entry name" value="MFS general substrate transporter"/>
    <property type="match status" value="1"/>
</dbReference>
<feature type="transmembrane region" description="Helical" evidence="10">
    <location>
        <begin position="143"/>
        <end position="162"/>
    </location>
</feature>
<evidence type="ECO:0000256" key="2">
    <source>
        <dbReference type="ARBA" id="ARBA00022692"/>
    </source>
</evidence>
<keyword evidence="4 10" id="KW-0472">Membrane</keyword>
<evidence type="ECO:0000256" key="1">
    <source>
        <dbReference type="ARBA" id="ARBA00004141"/>
    </source>
</evidence>
<evidence type="ECO:0000256" key="4">
    <source>
        <dbReference type="ARBA" id="ARBA00023136"/>
    </source>
</evidence>
<feature type="domain" description="Major facilitator superfamily (MFS) profile" evidence="11">
    <location>
        <begin position="108"/>
        <end position="547"/>
    </location>
</feature>
<keyword evidence="2 10" id="KW-0812">Transmembrane</keyword>
<evidence type="ECO:0000256" key="3">
    <source>
        <dbReference type="ARBA" id="ARBA00022989"/>
    </source>
</evidence>
<protein>
    <recommendedName>
        <fullName evidence="7">Cercosporin MFS transporter CTB4</fullName>
    </recommendedName>
    <alternativeName>
        <fullName evidence="8">Cercosporin toxin biosynthesis cluster protein 4</fullName>
    </alternativeName>
</protein>
<feature type="transmembrane region" description="Helical" evidence="10">
    <location>
        <begin position="374"/>
        <end position="399"/>
    </location>
</feature>
<dbReference type="CDD" id="cd17323">
    <property type="entry name" value="MFS_Tpo1_MDR_like"/>
    <property type="match status" value="1"/>
</dbReference>
<dbReference type="PANTHER" id="PTHR23502">
    <property type="entry name" value="MAJOR FACILITATOR SUPERFAMILY"/>
    <property type="match status" value="1"/>
</dbReference>
<comment type="subcellular location">
    <subcellularLocation>
        <location evidence="1">Membrane</location>
        <topology evidence="1">Multi-pass membrane protein</topology>
    </subcellularLocation>
</comment>
<feature type="transmembrane region" description="Helical" evidence="10">
    <location>
        <begin position="420"/>
        <end position="439"/>
    </location>
</feature>
<gene>
    <name evidence="12" type="ORF">BDY17DRAFT_285610</name>
</gene>
<evidence type="ECO:0000256" key="8">
    <source>
        <dbReference type="ARBA" id="ARBA00077167"/>
    </source>
</evidence>
<feature type="region of interest" description="Disordered" evidence="9">
    <location>
        <begin position="29"/>
        <end position="94"/>
    </location>
</feature>
<comment type="similarity">
    <text evidence="5">Belongs to the major facilitator superfamily. CAR1 family.</text>
</comment>
<accession>A0A6A6PKV4</accession>
<feature type="transmembrane region" description="Helical" evidence="10">
    <location>
        <begin position="340"/>
        <end position="362"/>
    </location>
</feature>
<evidence type="ECO:0000256" key="10">
    <source>
        <dbReference type="SAM" id="Phobius"/>
    </source>
</evidence>
<comment type="function">
    <text evidence="6">MFS transporter; part of the gene cluster that mediates the biosynthesis of cercosporin, a light-activated, non-host-selective toxin. The perylenequinone chromophore of cercosporin absorbs light energy to attain an electronically-activated triplet state and produces active oxygen species such as the hydroxyl radical, superoxide, hydrogen peroxide or singlet oxygen upon reaction with oxygen molecules. These reactive oxygen species cause damage to various cellular components including lipids, proteins and nucleic acids. Responsible for secretion and accumulation of cercosporin, but does not play any roles in self-protection against the toxicity of cercosporin.</text>
</comment>
<name>A0A6A6PKV4_9PEZI</name>
<feature type="transmembrane region" description="Helical" evidence="10">
    <location>
        <begin position="233"/>
        <end position="255"/>
    </location>
</feature>
<dbReference type="EMBL" id="MU001640">
    <property type="protein sequence ID" value="KAF2480123.1"/>
    <property type="molecule type" value="Genomic_DNA"/>
</dbReference>
<dbReference type="InterPro" id="IPR011701">
    <property type="entry name" value="MFS"/>
</dbReference>
<evidence type="ECO:0000256" key="6">
    <source>
        <dbReference type="ARBA" id="ARBA00053977"/>
    </source>
</evidence>
<dbReference type="InterPro" id="IPR036259">
    <property type="entry name" value="MFS_trans_sf"/>
</dbReference>
<organism evidence="12 13">
    <name type="scientific">Neohortaea acidophila</name>
    <dbReference type="NCBI Taxonomy" id="245834"/>
    <lineage>
        <taxon>Eukaryota</taxon>
        <taxon>Fungi</taxon>
        <taxon>Dikarya</taxon>
        <taxon>Ascomycota</taxon>
        <taxon>Pezizomycotina</taxon>
        <taxon>Dothideomycetes</taxon>
        <taxon>Dothideomycetidae</taxon>
        <taxon>Mycosphaerellales</taxon>
        <taxon>Teratosphaeriaceae</taxon>
        <taxon>Neohortaea</taxon>
    </lineage>
</organism>
<evidence type="ECO:0000256" key="7">
    <source>
        <dbReference type="ARBA" id="ARBA00069139"/>
    </source>
</evidence>
<feature type="transmembrane region" description="Helical" evidence="10">
    <location>
        <begin position="197"/>
        <end position="221"/>
    </location>
</feature>
<dbReference type="GeneID" id="54473116"/>
<feature type="transmembrane region" description="Helical" evidence="10">
    <location>
        <begin position="478"/>
        <end position="501"/>
    </location>
</feature>
<evidence type="ECO:0000256" key="5">
    <source>
        <dbReference type="ARBA" id="ARBA00038347"/>
    </source>
</evidence>
<dbReference type="PANTHER" id="PTHR23502:SF47">
    <property type="entry name" value="MAJOR FACILITATOR SUPERFAMILY (MFS) PROFILE DOMAIN-CONTAINING PROTEIN-RELATED"/>
    <property type="match status" value="1"/>
</dbReference>
<evidence type="ECO:0000313" key="12">
    <source>
        <dbReference type="EMBL" id="KAF2480123.1"/>
    </source>
</evidence>
<dbReference type="GO" id="GO:0005886">
    <property type="term" value="C:plasma membrane"/>
    <property type="evidence" value="ECO:0007669"/>
    <property type="project" value="TreeGrafter"/>
</dbReference>
<dbReference type="Proteomes" id="UP000799767">
    <property type="component" value="Unassembled WGS sequence"/>
</dbReference>
<keyword evidence="3 10" id="KW-1133">Transmembrane helix</keyword>
<evidence type="ECO:0000256" key="9">
    <source>
        <dbReference type="SAM" id="MobiDB-lite"/>
    </source>
</evidence>
<dbReference type="FunFam" id="1.20.1250.20:FF:000011">
    <property type="entry name" value="MFS multidrug transporter, putative"/>
    <property type="match status" value="1"/>
</dbReference>